<feature type="region of interest" description="Disordered" evidence="4">
    <location>
        <begin position="303"/>
        <end position="334"/>
    </location>
</feature>
<dbReference type="Pfam" id="PF14525">
    <property type="entry name" value="AraC_binding_2"/>
    <property type="match status" value="1"/>
</dbReference>
<dbReference type="SUPFAM" id="SSF46689">
    <property type="entry name" value="Homeodomain-like"/>
    <property type="match status" value="1"/>
</dbReference>
<keyword evidence="3" id="KW-0804">Transcription</keyword>
<dbReference type="Gene3D" id="1.10.10.60">
    <property type="entry name" value="Homeodomain-like"/>
    <property type="match status" value="1"/>
</dbReference>
<comment type="caution">
    <text evidence="6">The sequence shown here is derived from an EMBL/GenBank/DDBJ whole genome shotgun (WGS) entry which is preliminary data.</text>
</comment>
<evidence type="ECO:0000256" key="4">
    <source>
        <dbReference type="SAM" id="MobiDB-lite"/>
    </source>
</evidence>
<dbReference type="RefSeq" id="WP_231484514.1">
    <property type="nucleotide sequence ID" value="NZ_BAAAZO010000010.1"/>
</dbReference>
<evidence type="ECO:0000256" key="2">
    <source>
        <dbReference type="ARBA" id="ARBA00023125"/>
    </source>
</evidence>
<accession>A0ABP7ABG4</accession>
<keyword evidence="1" id="KW-0805">Transcription regulation</keyword>
<dbReference type="InterPro" id="IPR009057">
    <property type="entry name" value="Homeodomain-like_sf"/>
</dbReference>
<gene>
    <name evidence="6" type="ORF">GCM10022223_52490</name>
</gene>
<evidence type="ECO:0000256" key="3">
    <source>
        <dbReference type="ARBA" id="ARBA00023163"/>
    </source>
</evidence>
<dbReference type="SMART" id="SM00342">
    <property type="entry name" value="HTH_ARAC"/>
    <property type="match status" value="1"/>
</dbReference>
<protein>
    <submittedName>
        <fullName evidence="6">Helix-turn-helix domain-containing protein</fullName>
    </submittedName>
</protein>
<proteinExistence type="predicted"/>
<dbReference type="InterPro" id="IPR050204">
    <property type="entry name" value="AraC_XylS_family_regulators"/>
</dbReference>
<dbReference type="PANTHER" id="PTHR46796">
    <property type="entry name" value="HTH-TYPE TRANSCRIPTIONAL ACTIVATOR RHAS-RELATED"/>
    <property type="match status" value="1"/>
</dbReference>
<sequence>MGEGDYGRFDVDIHVAYADENRNHMLLAEWRRQAGESVPPPPLRLPRVSQGSYAVRIRRTMLHDLVVEEQYSDAIAGSTGGTGGHLQDRVVSHFTTSGQWLFRSARRTAAVGRGSAYIRRNDEPWDFEVSRGTRALMLHIPIEEVQLRPGWAAASAEQDSPASRLLLAHLRACIEIGDGIGVAARNATLELFRGLLAHQVIDDEPLYSAVARAAQECVDERLLSEKDLSPAVIAGQLHVSVRTLHRAFAAEGKSVMGYVRERRLARVNAELATTSWTISELAARWHFSSESHLIRSFRQRFGETPAGRRGRTRPVGLTRAGRAPSRPSELPASE</sequence>
<dbReference type="InterPro" id="IPR035418">
    <property type="entry name" value="AraC-bd_2"/>
</dbReference>
<dbReference type="PANTHER" id="PTHR46796:SF6">
    <property type="entry name" value="ARAC SUBFAMILY"/>
    <property type="match status" value="1"/>
</dbReference>
<keyword evidence="7" id="KW-1185">Reference proteome</keyword>
<dbReference type="Proteomes" id="UP001501074">
    <property type="component" value="Unassembled WGS sequence"/>
</dbReference>
<evidence type="ECO:0000313" key="6">
    <source>
        <dbReference type="EMBL" id="GAA3628579.1"/>
    </source>
</evidence>
<keyword evidence="2" id="KW-0238">DNA-binding</keyword>
<organism evidence="6 7">
    <name type="scientific">Kineosporia mesophila</name>
    <dbReference type="NCBI Taxonomy" id="566012"/>
    <lineage>
        <taxon>Bacteria</taxon>
        <taxon>Bacillati</taxon>
        <taxon>Actinomycetota</taxon>
        <taxon>Actinomycetes</taxon>
        <taxon>Kineosporiales</taxon>
        <taxon>Kineosporiaceae</taxon>
        <taxon>Kineosporia</taxon>
    </lineage>
</organism>
<dbReference type="InterPro" id="IPR018060">
    <property type="entry name" value="HTH_AraC"/>
</dbReference>
<evidence type="ECO:0000313" key="7">
    <source>
        <dbReference type="Proteomes" id="UP001501074"/>
    </source>
</evidence>
<feature type="domain" description="HTH araC/xylS-type" evidence="5">
    <location>
        <begin position="212"/>
        <end position="311"/>
    </location>
</feature>
<evidence type="ECO:0000256" key="1">
    <source>
        <dbReference type="ARBA" id="ARBA00023015"/>
    </source>
</evidence>
<dbReference type="Pfam" id="PF12833">
    <property type="entry name" value="HTH_18"/>
    <property type="match status" value="1"/>
</dbReference>
<reference evidence="7" key="1">
    <citation type="journal article" date="2019" name="Int. J. Syst. Evol. Microbiol.">
        <title>The Global Catalogue of Microorganisms (GCM) 10K type strain sequencing project: providing services to taxonomists for standard genome sequencing and annotation.</title>
        <authorList>
            <consortium name="The Broad Institute Genomics Platform"/>
            <consortium name="The Broad Institute Genome Sequencing Center for Infectious Disease"/>
            <person name="Wu L."/>
            <person name="Ma J."/>
        </authorList>
    </citation>
    <scope>NUCLEOTIDE SEQUENCE [LARGE SCALE GENOMIC DNA]</scope>
    <source>
        <strain evidence="7">JCM 16902</strain>
    </source>
</reference>
<dbReference type="PROSITE" id="PS01124">
    <property type="entry name" value="HTH_ARAC_FAMILY_2"/>
    <property type="match status" value="1"/>
</dbReference>
<dbReference type="EMBL" id="BAAAZO010000010">
    <property type="protein sequence ID" value="GAA3628579.1"/>
    <property type="molecule type" value="Genomic_DNA"/>
</dbReference>
<name>A0ABP7ABG4_9ACTN</name>
<evidence type="ECO:0000259" key="5">
    <source>
        <dbReference type="PROSITE" id="PS01124"/>
    </source>
</evidence>